<protein>
    <submittedName>
        <fullName evidence="1">Uncharacterized protein</fullName>
    </submittedName>
</protein>
<dbReference type="OrthoDB" id="4247884at2"/>
<reference evidence="1 2" key="1">
    <citation type="submission" date="2019-04" db="EMBL/GenBank/DDBJ databases">
        <title>Streptomyces oryziradicis sp. nov., a novel actinomycete isolated from rhizosphere soil of rice (Oryza sativa L.).</title>
        <authorList>
            <person name="Li C."/>
        </authorList>
    </citation>
    <scope>NUCLEOTIDE SEQUENCE [LARGE SCALE GENOMIC DNA]</scope>
    <source>
        <strain evidence="1 2">NEAU-C40</strain>
    </source>
</reference>
<dbReference type="RefSeq" id="WP_136730093.1">
    <property type="nucleotide sequence ID" value="NZ_SUMC01000113.1"/>
</dbReference>
<comment type="caution">
    <text evidence="1">The sequence shown here is derived from an EMBL/GenBank/DDBJ whole genome shotgun (WGS) entry which is preliminary data.</text>
</comment>
<evidence type="ECO:0000313" key="2">
    <source>
        <dbReference type="Proteomes" id="UP000305778"/>
    </source>
</evidence>
<keyword evidence="2" id="KW-1185">Reference proteome</keyword>
<sequence length="99" mass="10060">MNHTTVSATVGTSVVVTLHSTYWSDLTSGTPDVLAAVGASRVTPAHTCVPGAGCGTVELALRAVRPGSANITARRTSCGEARLCDGDQGRYSVTVQISG</sequence>
<evidence type="ECO:0000313" key="1">
    <source>
        <dbReference type="EMBL" id="TJZ99255.1"/>
    </source>
</evidence>
<dbReference type="Proteomes" id="UP000305778">
    <property type="component" value="Unassembled WGS sequence"/>
</dbReference>
<name>A0A4U0RT21_9ACTN</name>
<dbReference type="AlphaFoldDB" id="A0A4U0RT21"/>
<proteinExistence type="predicted"/>
<accession>A0A4U0RT21</accession>
<organism evidence="1 2">
    <name type="scientific">Actinacidiphila oryziradicis</name>
    <dbReference type="NCBI Taxonomy" id="2571141"/>
    <lineage>
        <taxon>Bacteria</taxon>
        <taxon>Bacillati</taxon>
        <taxon>Actinomycetota</taxon>
        <taxon>Actinomycetes</taxon>
        <taxon>Kitasatosporales</taxon>
        <taxon>Streptomycetaceae</taxon>
        <taxon>Actinacidiphila</taxon>
    </lineage>
</organism>
<dbReference type="EMBL" id="SUMC01000113">
    <property type="protein sequence ID" value="TJZ99255.1"/>
    <property type="molecule type" value="Genomic_DNA"/>
</dbReference>
<gene>
    <name evidence="1" type="ORF">FCI23_46650</name>
</gene>